<keyword evidence="4" id="KW-1185">Reference proteome</keyword>
<feature type="domain" description="CARD" evidence="2">
    <location>
        <begin position="1"/>
        <end position="91"/>
    </location>
</feature>
<sequence>MDPGHVKLIDSNMATLVRELELTANFYRVLQDKNVFTDEHVKKIKGESTTVQRKTKLIKLLKSRGPHVFHLFCDSLMETGQTMLERTLRNNADALTDGKDEAKEEHLLHARARQLDEHIENNLREENAILVQKLRDIETELRERVRSHENELFYVRRERDEAISDRNRAAQDVESLLTEREKLLEENELLRAQKDVVVTALGITEATAALEKVENTLKEKSRDAVTKKRPKMTLLKVENF</sequence>
<evidence type="ECO:0000259" key="2">
    <source>
        <dbReference type="PROSITE" id="PS50209"/>
    </source>
</evidence>
<dbReference type="InterPro" id="IPR037939">
    <property type="entry name" value="CRADD"/>
</dbReference>
<organism evidence="3 4">
    <name type="scientific">Branchiostoma lanceolatum</name>
    <name type="common">Common lancelet</name>
    <name type="synonym">Amphioxus lanceolatum</name>
    <dbReference type="NCBI Taxonomy" id="7740"/>
    <lineage>
        <taxon>Eukaryota</taxon>
        <taxon>Metazoa</taxon>
        <taxon>Chordata</taxon>
        <taxon>Cephalochordata</taxon>
        <taxon>Leptocardii</taxon>
        <taxon>Amphioxiformes</taxon>
        <taxon>Branchiostomatidae</taxon>
        <taxon>Branchiostoma</taxon>
    </lineage>
</organism>
<dbReference type="CDD" id="cd01671">
    <property type="entry name" value="CARD"/>
    <property type="match status" value="1"/>
</dbReference>
<dbReference type="GO" id="GO:0002020">
    <property type="term" value="F:protease binding"/>
    <property type="evidence" value="ECO:0007669"/>
    <property type="project" value="InterPro"/>
</dbReference>
<dbReference type="Pfam" id="PF00619">
    <property type="entry name" value="CARD"/>
    <property type="match status" value="1"/>
</dbReference>
<proteinExistence type="predicted"/>
<keyword evidence="1" id="KW-0175">Coiled coil</keyword>
<evidence type="ECO:0000313" key="3">
    <source>
        <dbReference type="EMBL" id="CAH1233634.1"/>
    </source>
</evidence>
<dbReference type="SUPFAM" id="SSF47986">
    <property type="entry name" value="DEATH domain"/>
    <property type="match status" value="1"/>
</dbReference>
<feature type="coiled-coil region" evidence="1">
    <location>
        <begin position="85"/>
        <end position="223"/>
    </location>
</feature>
<dbReference type="Proteomes" id="UP000838412">
    <property type="component" value="Chromosome 1"/>
</dbReference>
<dbReference type="GO" id="GO:0042981">
    <property type="term" value="P:regulation of apoptotic process"/>
    <property type="evidence" value="ECO:0007669"/>
    <property type="project" value="InterPro"/>
</dbReference>
<accession>A0A8J9W5D5</accession>
<reference evidence="3" key="1">
    <citation type="submission" date="2022-01" db="EMBL/GenBank/DDBJ databases">
        <authorList>
            <person name="Braso-Vives M."/>
        </authorList>
    </citation>
    <scope>NUCLEOTIDE SEQUENCE</scope>
</reference>
<dbReference type="Gene3D" id="1.10.533.10">
    <property type="entry name" value="Death Domain, Fas"/>
    <property type="match status" value="1"/>
</dbReference>
<gene>
    <name evidence="3" type="primary">Hypp801</name>
    <name evidence="3" type="ORF">BLAG_LOCUS2321</name>
</gene>
<dbReference type="SMART" id="SM00114">
    <property type="entry name" value="CARD"/>
    <property type="match status" value="1"/>
</dbReference>
<dbReference type="PROSITE" id="PS50209">
    <property type="entry name" value="CARD"/>
    <property type="match status" value="1"/>
</dbReference>
<dbReference type="PANTHER" id="PTHR15034:SF5">
    <property type="entry name" value="DEATH DOMAIN-CONTAINING PROTEIN CRADD"/>
    <property type="match status" value="1"/>
</dbReference>
<dbReference type="OrthoDB" id="9937255at2759"/>
<protein>
    <submittedName>
        <fullName evidence="3">Hypp801 protein</fullName>
    </submittedName>
</protein>
<dbReference type="PANTHER" id="PTHR15034">
    <property type="entry name" value="DEATH DOMAIN-CONTAINING PROTEIN CRADD"/>
    <property type="match status" value="1"/>
</dbReference>
<evidence type="ECO:0000313" key="4">
    <source>
        <dbReference type="Proteomes" id="UP000838412"/>
    </source>
</evidence>
<dbReference type="EMBL" id="OV696686">
    <property type="protein sequence ID" value="CAH1233634.1"/>
    <property type="molecule type" value="Genomic_DNA"/>
</dbReference>
<dbReference type="AlphaFoldDB" id="A0A8J9W5D5"/>
<evidence type="ECO:0000256" key="1">
    <source>
        <dbReference type="SAM" id="Coils"/>
    </source>
</evidence>
<dbReference type="GO" id="GO:0070513">
    <property type="term" value="F:death domain binding"/>
    <property type="evidence" value="ECO:0007669"/>
    <property type="project" value="InterPro"/>
</dbReference>
<dbReference type="InterPro" id="IPR011029">
    <property type="entry name" value="DEATH-like_dom_sf"/>
</dbReference>
<dbReference type="InterPro" id="IPR001315">
    <property type="entry name" value="CARD"/>
</dbReference>
<name>A0A8J9W5D5_BRALA</name>